<reference evidence="1" key="1">
    <citation type="submission" date="2022-11" db="EMBL/GenBank/DDBJ databases">
        <authorList>
            <person name="Petersen C."/>
        </authorList>
    </citation>
    <scope>NUCLEOTIDE SEQUENCE</scope>
    <source>
        <strain evidence="1">IBT 16849</strain>
    </source>
</reference>
<comment type="caution">
    <text evidence="1">The sequence shown here is derived from an EMBL/GenBank/DDBJ whole genome shotgun (WGS) entry which is preliminary data.</text>
</comment>
<organism evidence="1 2">
    <name type="scientific">Penicillium cf. griseofulvum</name>
    <dbReference type="NCBI Taxonomy" id="2972120"/>
    <lineage>
        <taxon>Eukaryota</taxon>
        <taxon>Fungi</taxon>
        <taxon>Dikarya</taxon>
        <taxon>Ascomycota</taxon>
        <taxon>Pezizomycotina</taxon>
        <taxon>Eurotiomycetes</taxon>
        <taxon>Eurotiomycetidae</taxon>
        <taxon>Eurotiales</taxon>
        <taxon>Aspergillaceae</taxon>
        <taxon>Penicillium</taxon>
    </lineage>
</organism>
<sequence>MLYHLYRILKISLKTRYLRSIVAIDVLSIYPDFLEGRILFKSVNLYTVKVYNNETYLSYITSLLGPTPKDFIRRGKRISIFYTATRILKKEDLIPSNFSFKSTISKFNREEKRIFISFVSRIIK</sequence>
<name>A0A9W9IWQ3_9EURO</name>
<accession>A0A9W9IWQ3</accession>
<dbReference type="AlphaFoldDB" id="A0A9W9IWQ3"/>
<proteinExistence type="predicted"/>
<protein>
    <submittedName>
        <fullName evidence="1">Uncharacterized protein</fullName>
    </submittedName>
</protein>
<dbReference type="OrthoDB" id="4338930at2759"/>
<evidence type="ECO:0000313" key="2">
    <source>
        <dbReference type="Proteomes" id="UP001150879"/>
    </source>
</evidence>
<dbReference type="Proteomes" id="UP001150879">
    <property type="component" value="Unassembled WGS sequence"/>
</dbReference>
<dbReference type="Gene3D" id="1.10.510.10">
    <property type="entry name" value="Transferase(Phosphotransferase) domain 1"/>
    <property type="match status" value="1"/>
</dbReference>
<keyword evidence="2" id="KW-1185">Reference proteome</keyword>
<reference evidence="1" key="2">
    <citation type="journal article" date="2023" name="IMA Fungus">
        <title>Comparative genomic study of the Penicillium genus elucidates a diverse pangenome and 15 lateral gene transfer events.</title>
        <authorList>
            <person name="Petersen C."/>
            <person name="Sorensen T."/>
            <person name="Nielsen M.R."/>
            <person name="Sondergaard T.E."/>
            <person name="Sorensen J.L."/>
            <person name="Fitzpatrick D.A."/>
            <person name="Frisvad J.C."/>
            <person name="Nielsen K.L."/>
        </authorList>
    </citation>
    <scope>NUCLEOTIDE SEQUENCE</scope>
    <source>
        <strain evidence="1">IBT 16849</strain>
    </source>
</reference>
<dbReference type="EMBL" id="JAPQKP010000006">
    <property type="protein sequence ID" value="KAJ5185567.1"/>
    <property type="molecule type" value="Genomic_DNA"/>
</dbReference>
<evidence type="ECO:0000313" key="1">
    <source>
        <dbReference type="EMBL" id="KAJ5185567.1"/>
    </source>
</evidence>
<gene>
    <name evidence="1" type="ORF">N7472_010407</name>
</gene>